<keyword evidence="1" id="KW-1133">Transmembrane helix</keyword>
<dbReference type="EMBL" id="JACCBM010000001">
    <property type="protein sequence ID" value="NYD71907.1"/>
    <property type="molecule type" value="Genomic_DNA"/>
</dbReference>
<comment type="caution">
    <text evidence="2">The sequence shown here is derived from an EMBL/GenBank/DDBJ whole genome shotgun (WGS) entry which is preliminary data.</text>
</comment>
<accession>A0A852SSS5</accession>
<evidence type="ECO:0000256" key="1">
    <source>
        <dbReference type="SAM" id="Phobius"/>
    </source>
</evidence>
<proteinExistence type="predicted"/>
<dbReference type="AlphaFoldDB" id="A0A852SSS5"/>
<dbReference type="RefSeq" id="WP_179548754.1">
    <property type="nucleotide sequence ID" value="NZ_BSEW01000002.1"/>
</dbReference>
<feature type="transmembrane region" description="Helical" evidence="1">
    <location>
        <begin position="43"/>
        <end position="61"/>
    </location>
</feature>
<gene>
    <name evidence="2" type="ORF">BJ984_003065</name>
</gene>
<keyword evidence="1" id="KW-0812">Transmembrane</keyword>
<evidence type="ECO:0000313" key="2">
    <source>
        <dbReference type="EMBL" id="NYD71907.1"/>
    </source>
</evidence>
<dbReference type="Proteomes" id="UP000549913">
    <property type="component" value="Unassembled WGS sequence"/>
</dbReference>
<protein>
    <submittedName>
        <fullName evidence="2">Uncharacterized protein</fullName>
    </submittedName>
</protein>
<name>A0A852SSS5_9MICO</name>
<reference evidence="2 3" key="1">
    <citation type="submission" date="2020-07" db="EMBL/GenBank/DDBJ databases">
        <title>Sequencing the genomes of 1000 actinobacteria strains.</title>
        <authorList>
            <person name="Klenk H.-P."/>
        </authorList>
    </citation>
    <scope>NUCLEOTIDE SEQUENCE [LARGE SCALE GENOMIC DNA]</scope>
    <source>
        <strain evidence="2 3">DSM 26474</strain>
    </source>
</reference>
<keyword evidence="1" id="KW-0472">Membrane</keyword>
<evidence type="ECO:0000313" key="3">
    <source>
        <dbReference type="Proteomes" id="UP000549913"/>
    </source>
</evidence>
<organism evidence="2 3">
    <name type="scientific">Herbiconiux flava</name>
    <dbReference type="NCBI Taxonomy" id="881268"/>
    <lineage>
        <taxon>Bacteria</taxon>
        <taxon>Bacillati</taxon>
        <taxon>Actinomycetota</taxon>
        <taxon>Actinomycetes</taxon>
        <taxon>Micrococcales</taxon>
        <taxon>Microbacteriaceae</taxon>
        <taxon>Herbiconiux</taxon>
    </lineage>
</organism>
<sequence>MGDATEPQQKRDWLDVVAPVKQDAVREAAGGLFLFANRASRNASAVIALVIAGVGYAARWFG</sequence>
<keyword evidence="3" id="KW-1185">Reference proteome</keyword>